<accession>A0A928GHK4</accession>
<comment type="caution">
    <text evidence="8">The sequence shown here is derived from an EMBL/GenBank/DDBJ whole genome shotgun (WGS) entry which is preliminary data.</text>
</comment>
<keyword evidence="3 6" id="KW-0812">Transmembrane</keyword>
<keyword evidence="2" id="KW-1003">Cell membrane</keyword>
<sequence length="348" mass="40670">MKKFRKTVRFKVMLRMTIWALLVLAGVAYYLFTDTSQAFTAMFTENCHSKMLINYEYTRRVLSDVYVQVSNNVYQIENSLDNPNGQIAQMRRIVQQGNRIHSCGMNFVKGYYPQKGDRYCPFAWRNPKNLEEILTDEKGDHDFDYLQERWFKSVVEGDTAEWSDPFYDGYDKTTALAAYMVPIHDKTGKAVAVLGADISLDWLTYKLNETDSTYNAQSRFASEIMGLKSQSYIIDYDGKFITHPDRENLLNRVFYDCVSQKDPNRRVLIQKMKSEEMSSNESSERYLFLGEESYFFYTPLKYTNWMMVTVVPCRSIDMLGIAQCLRVFAIVAVGLIILLLLVFYYFHD</sequence>
<dbReference type="Gene3D" id="3.30.450.20">
    <property type="entry name" value="PAS domain"/>
    <property type="match status" value="1"/>
</dbReference>
<dbReference type="Proteomes" id="UP000763088">
    <property type="component" value="Unassembled WGS sequence"/>
</dbReference>
<evidence type="ECO:0000256" key="4">
    <source>
        <dbReference type="ARBA" id="ARBA00022989"/>
    </source>
</evidence>
<evidence type="ECO:0000256" key="5">
    <source>
        <dbReference type="ARBA" id="ARBA00023136"/>
    </source>
</evidence>
<dbReference type="CDD" id="cd12912">
    <property type="entry name" value="PDC2_MCP_like"/>
    <property type="match status" value="1"/>
</dbReference>
<feature type="transmembrane region" description="Helical" evidence="6">
    <location>
        <begin position="325"/>
        <end position="346"/>
    </location>
</feature>
<evidence type="ECO:0000313" key="9">
    <source>
        <dbReference type="Proteomes" id="UP000763088"/>
    </source>
</evidence>
<evidence type="ECO:0000256" key="6">
    <source>
        <dbReference type="SAM" id="Phobius"/>
    </source>
</evidence>
<keyword evidence="4 6" id="KW-1133">Transmembrane helix</keyword>
<evidence type="ECO:0000256" key="3">
    <source>
        <dbReference type="ARBA" id="ARBA00022692"/>
    </source>
</evidence>
<evidence type="ECO:0000313" key="8">
    <source>
        <dbReference type="EMBL" id="MBE6265085.1"/>
    </source>
</evidence>
<organism evidence="8 9">
    <name type="scientific">Xylanibacter ruminicola</name>
    <name type="common">Prevotella ruminicola</name>
    <dbReference type="NCBI Taxonomy" id="839"/>
    <lineage>
        <taxon>Bacteria</taxon>
        <taxon>Pseudomonadati</taxon>
        <taxon>Bacteroidota</taxon>
        <taxon>Bacteroidia</taxon>
        <taxon>Bacteroidales</taxon>
        <taxon>Prevotellaceae</taxon>
        <taxon>Xylanibacter</taxon>
    </lineage>
</organism>
<dbReference type="EMBL" id="SUYD01000001">
    <property type="protein sequence ID" value="MBE6265085.1"/>
    <property type="molecule type" value="Genomic_DNA"/>
</dbReference>
<evidence type="ECO:0000256" key="2">
    <source>
        <dbReference type="ARBA" id="ARBA00022475"/>
    </source>
</evidence>
<keyword evidence="5 6" id="KW-0472">Membrane</keyword>
<gene>
    <name evidence="8" type="ORF">E7102_01230</name>
</gene>
<evidence type="ECO:0000259" key="7">
    <source>
        <dbReference type="Pfam" id="PF02743"/>
    </source>
</evidence>
<dbReference type="Pfam" id="PF02743">
    <property type="entry name" value="dCache_1"/>
    <property type="match status" value="1"/>
</dbReference>
<feature type="domain" description="Cache" evidence="7">
    <location>
        <begin position="143"/>
        <end position="309"/>
    </location>
</feature>
<name>A0A928GHK4_XYLRU</name>
<feature type="transmembrane region" description="Helical" evidence="6">
    <location>
        <begin position="12"/>
        <end position="32"/>
    </location>
</feature>
<reference evidence="8" key="1">
    <citation type="submission" date="2019-04" db="EMBL/GenBank/DDBJ databases">
        <title>Evolution of Biomass-Degrading Anaerobic Consortia Revealed by Metagenomics.</title>
        <authorList>
            <person name="Peng X."/>
        </authorList>
    </citation>
    <scope>NUCLEOTIDE SEQUENCE</scope>
    <source>
        <strain evidence="8">SIG141</strain>
    </source>
</reference>
<dbReference type="CDD" id="cd12913">
    <property type="entry name" value="PDC1_MCP_like"/>
    <property type="match status" value="1"/>
</dbReference>
<evidence type="ECO:0000256" key="1">
    <source>
        <dbReference type="ARBA" id="ARBA00004651"/>
    </source>
</evidence>
<protein>
    <recommendedName>
        <fullName evidence="7">Cache domain-containing protein</fullName>
    </recommendedName>
</protein>
<proteinExistence type="predicted"/>
<comment type="subcellular location">
    <subcellularLocation>
        <location evidence="1">Cell membrane</location>
        <topology evidence="1">Multi-pass membrane protein</topology>
    </subcellularLocation>
</comment>
<dbReference type="AlphaFoldDB" id="A0A928GHK4"/>
<dbReference type="InterPro" id="IPR033479">
    <property type="entry name" value="dCache_1"/>
</dbReference>